<keyword evidence="4" id="KW-1185">Reference proteome</keyword>
<evidence type="ECO:0000259" key="2">
    <source>
        <dbReference type="Pfam" id="PF13963"/>
    </source>
</evidence>
<dbReference type="Pfam" id="PF13963">
    <property type="entry name" value="Transpos_assoc"/>
    <property type="match status" value="1"/>
</dbReference>
<reference evidence="3 4" key="1">
    <citation type="journal article" date="2021" name="Commun. Biol.">
        <title>The genome of Shorea leprosula (Dipterocarpaceae) highlights the ecological relevance of drought in aseasonal tropical rainforests.</title>
        <authorList>
            <person name="Ng K.K.S."/>
            <person name="Kobayashi M.J."/>
            <person name="Fawcett J.A."/>
            <person name="Hatakeyama M."/>
            <person name="Paape T."/>
            <person name="Ng C.H."/>
            <person name="Ang C.C."/>
            <person name="Tnah L.H."/>
            <person name="Lee C.T."/>
            <person name="Nishiyama T."/>
            <person name="Sese J."/>
            <person name="O'Brien M.J."/>
            <person name="Copetti D."/>
            <person name="Mohd Noor M.I."/>
            <person name="Ong R.C."/>
            <person name="Putra M."/>
            <person name="Sireger I.Z."/>
            <person name="Indrioko S."/>
            <person name="Kosugi Y."/>
            <person name="Izuno A."/>
            <person name="Isagi Y."/>
            <person name="Lee S.L."/>
            <person name="Shimizu K.K."/>
        </authorList>
    </citation>
    <scope>NUCLEOTIDE SEQUENCE [LARGE SCALE GENOMIC DNA]</scope>
    <source>
        <strain evidence="3">214</strain>
    </source>
</reference>
<dbReference type="InterPro" id="IPR029480">
    <property type="entry name" value="Transpos_assoc"/>
</dbReference>
<evidence type="ECO:0000313" key="3">
    <source>
        <dbReference type="EMBL" id="GKU95339.1"/>
    </source>
</evidence>
<dbReference type="Pfam" id="PF02992">
    <property type="entry name" value="Transposase_21"/>
    <property type="match status" value="1"/>
</dbReference>
<dbReference type="PANTHER" id="PTHR10775">
    <property type="entry name" value="OS08G0208400 PROTEIN"/>
    <property type="match status" value="1"/>
</dbReference>
<dbReference type="EMBL" id="BPVZ01000009">
    <property type="protein sequence ID" value="GKU95339.1"/>
    <property type="molecule type" value="Genomic_DNA"/>
</dbReference>
<dbReference type="InterPro" id="IPR004242">
    <property type="entry name" value="Transposase_21"/>
</dbReference>
<keyword evidence="1" id="KW-0812">Transmembrane</keyword>
<feature type="domain" description="Transposase-associated" evidence="2">
    <location>
        <begin position="5"/>
        <end position="84"/>
    </location>
</feature>
<dbReference type="Proteomes" id="UP001054252">
    <property type="component" value="Unassembled WGS sequence"/>
</dbReference>
<evidence type="ECO:0000256" key="1">
    <source>
        <dbReference type="SAM" id="Phobius"/>
    </source>
</evidence>
<protein>
    <recommendedName>
        <fullName evidence="2">Transposase-associated domain-containing protein</fullName>
    </recommendedName>
</protein>
<dbReference type="AlphaFoldDB" id="A0AAV5ICE8"/>
<feature type="transmembrane region" description="Helical" evidence="1">
    <location>
        <begin position="379"/>
        <end position="399"/>
    </location>
</feature>
<comment type="caution">
    <text evidence="3">The sequence shown here is derived from an EMBL/GenBank/DDBJ whole genome shotgun (WGS) entry which is preliminary data.</text>
</comment>
<organism evidence="3 4">
    <name type="scientific">Rubroshorea leprosula</name>
    <dbReference type="NCBI Taxonomy" id="152421"/>
    <lineage>
        <taxon>Eukaryota</taxon>
        <taxon>Viridiplantae</taxon>
        <taxon>Streptophyta</taxon>
        <taxon>Embryophyta</taxon>
        <taxon>Tracheophyta</taxon>
        <taxon>Spermatophyta</taxon>
        <taxon>Magnoliopsida</taxon>
        <taxon>eudicotyledons</taxon>
        <taxon>Gunneridae</taxon>
        <taxon>Pentapetalae</taxon>
        <taxon>rosids</taxon>
        <taxon>malvids</taxon>
        <taxon>Malvales</taxon>
        <taxon>Dipterocarpaceae</taxon>
        <taxon>Rubroshorea</taxon>
    </lineage>
</organism>
<keyword evidence="1" id="KW-1133">Transmembrane helix</keyword>
<evidence type="ECO:0000313" key="4">
    <source>
        <dbReference type="Proteomes" id="UP001054252"/>
    </source>
</evidence>
<name>A0AAV5ICE8_9ROSI</name>
<accession>A0AAV5ICE8</accession>
<gene>
    <name evidence="3" type="ORF">SLEP1_g8710</name>
</gene>
<dbReference type="PANTHER" id="PTHR10775:SF182">
    <property type="entry name" value="TRANSPOSON, EN_SPM-LIKE, TRANSPOSASE-ASSOCIATED DOMAIN PROTEIN-RELATED"/>
    <property type="match status" value="1"/>
</dbReference>
<proteinExistence type="predicted"/>
<keyword evidence="1" id="KW-0472">Membrane</keyword>
<sequence length="414" mass="47824">MTDDRRWMYIRRGSRGDCDAEFFNGLQQFFDFGYSCLGVHLNAEIRYPYSKCENLPHHNKATVTDHLLRYGFMDAYSMWWAHGETLSHNVDPWLAASDVTSSSNIKEHVNIEEHVNANDDIHHMVYDAFCPSKNDRPRNEIEFASENVGDAPNRHAQSFYDLLRASTIPLGPSSNNQTLLGWLSYMLHCKAKNNITSVGYNDIIKGCLGYVKIDACVNNCFLYYGDEAKSLTVCLVCGEPRLYMSHKIAEHMTWHLKCRVDLEILIHPAQFTAWKHFDAVHPSFASDLRNVRLGLTTDGFNPWGHSSRSYSCWTVFIVVYNLSPEMCMRPEFIFLTLVIYGPKSPGKNIDVFLHPLIDDLKWLWSSGEETFDSFRKQNFTMQSILIWTIMNFLAMVWFLDGARMVIHLVQIAWK</sequence>